<gene>
    <name evidence="1" type="ORF">PSYPI_09805</name>
</gene>
<proteinExistence type="predicted"/>
<dbReference type="PATRIC" id="fig|629263.4.peg.1606"/>
<dbReference type="PANTHER" id="PTHR38834">
    <property type="entry name" value="PERIPLASMIC SUBSTRATE BINDING PROTEIN FAMILY 3"/>
    <property type="match status" value="1"/>
</dbReference>
<evidence type="ECO:0000313" key="2">
    <source>
        <dbReference type="Proteomes" id="UP000004986"/>
    </source>
</evidence>
<feature type="non-terminal residue" evidence="1">
    <location>
        <position position="1"/>
    </location>
</feature>
<name>F3G6H0_PSESJ</name>
<dbReference type="Proteomes" id="UP000004986">
    <property type="component" value="Unassembled WGS sequence"/>
</dbReference>
<dbReference type="BioCyc" id="PSYR629263:G11X0-1642-MONOMER"/>
<sequence>TWWAVGDPVGRYLAKLEGVTGLKTALRFNSAELYLAVNKSTPDEVVRRLQKALDQMRAEGWVDAAKARYQ</sequence>
<protein>
    <recommendedName>
        <fullName evidence="3">Extracellular solute-binding protein</fullName>
    </recommendedName>
</protein>
<dbReference type="EMBL" id="AEAI01000495">
    <property type="protein sequence ID" value="EGH42670.1"/>
    <property type="molecule type" value="Genomic_DNA"/>
</dbReference>
<dbReference type="PANTHER" id="PTHR38834:SF3">
    <property type="entry name" value="SOLUTE-BINDING PROTEIN FAMILY 3_N-TERMINAL DOMAIN-CONTAINING PROTEIN"/>
    <property type="match status" value="1"/>
</dbReference>
<accession>F3G6H0</accession>
<reference evidence="1 2" key="1">
    <citation type="journal article" date="2011" name="PLoS Pathog.">
        <title>Dynamic evolution of pathogenicity revealed by sequencing and comparative genomics of 19 Pseudomonas syringae isolates.</title>
        <authorList>
            <person name="Baltrus D.A."/>
            <person name="Nishimura M.T."/>
            <person name="Romanchuk A."/>
            <person name="Chang J.H."/>
            <person name="Mukhtar M.S."/>
            <person name="Cherkis K."/>
            <person name="Roach J."/>
            <person name="Grant S.R."/>
            <person name="Jones C.D."/>
            <person name="Dangl J.L."/>
        </authorList>
    </citation>
    <scope>NUCLEOTIDE SEQUENCE [LARGE SCALE GENOMIC DNA]</scope>
    <source>
        <strain evidence="1 2">1704B</strain>
    </source>
</reference>
<evidence type="ECO:0008006" key="3">
    <source>
        <dbReference type="Google" id="ProtNLM"/>
    </source>
</evidence>
<keyword evidence="2" id="KW-1185">Reference proteome</keyword>
<evidence type="ECO:0000313" key="1">
    <source>
        <dbReference type="EMBL" id="EGH42670.1"/>
    </source>
</evidence>
<dbReference type="SUPFAM" id="SSF53850">
    <property type="entry name" value="Periplasmic binding protein-like II"/>
    <property type="match status" value="1"/>
</dbReference>
<dbReference type="AlphaFoldDB" id="F3G6H0"/>
<dbReference type="HOGENOM" id="CLU_2764077_0_0_6"/>
<organism evidence="1 2">
    <name type="scientific">Pseudomonas syringae pv. pisi str. 1704B</name>
    <dbReference type="NCBI Taxonomy" id="629263"/>
    <lineage>
        <taxon>Bacteria</taxon>
        <taxon>Pseudomonadati</taxon>
        <taxon>Pseudomonadota</taxon>
        <taxon>Gammaproteobacteria</taxon>
        <taxon>Pseudomonadales</taxon>
        <taxon>Pseudomonadaceae</taxon>
        <taxon>Pseudomonas</taxon>
        <taxon>Pseudomonas syringae</taxon>
    </lineage>
</organism>
<comment type="caution">
    <text evidence="1">The sequence shown here is derived from an EMBL/GenBank/DDBJ whole genome shotgun (WGS) entry which is preliminary data.</text>
</comment>